<dbReference type="Gene3D" id="1.20.1280.50">
    <property type="match status" value="1"/>
</dbReference>
<feature type="compositionally biased region" description="Acidic residues" evidence="1">
    <location>
        <begin position="58"/>
        <end position="86"/>
    </location>
</feature>
<accession>A0A7S0CNZ9</accession>
<dbReference type="SUPFAM" id="SSF52047">
    <property type="entry name" value="RNI-like"/>
    <property type="match status" value="1"/>
</dbReference>
<name>A0A7S0CNZ9_9EUKA</name>
<gene>
    <name evidence="2" type="ORF">LAMO00422_LOCUS643</name>
</gene>
<dbReference type="SMART" id="SM00367">
    <property type="entry name" value="LRR_CC"/>
    <property type="match status" value="2"/>
</dbReference>
<protein>
    <recommendedName>
        <fullName evidence="3">F-box domain-containing protein</fullName>
    </recommendedName>
</protein>
<dbReference type="PANTHER" id="PTHR13382">
    <property type="entry name" value="MITOCHONDRIAL ATP SYNTHASE COUPLING FACTOR B"/>
    <property type="match status" value="1"/>
</dbReference>
<sequence length="278" mass="32045">MENDAQEGIESEPSRINSSSSAKVEENNDFEGQGETFEVGIPLPPTNGSAFSRLFVVEGEDFDEDDEEDDEDFDPDNPDEGYSDDSDIWHKRRREDPAEYVPVPKRQRVSGEEKDEDEEEEQPLSTQVLRLSTLIIARVFSFLDLREKLRVSVVCSAWNTPLVNYQVDRLDFKPYPDITDRQIETILPKFHNIVSVRFDDCKNITDKTLDQLGIHCPLLISLGLNRCKKITDEGIKALARCQRLQYLMLWQAEKVTRHSLDYLEKALKHLRTPIHSCD</sequence>
<feature type="compositionally biased region" description="Acidic residues" evidence="1">
    <location>
        <begin position="1"/>
        <end position="10"/>
    </location>
</feature>
<dbReference type="EMBL" id="HBEM01000889">
    <property type="protein sequence ID" value="CAD8429229.1"/>
    <property type="molecule type" value="Transcribed_RNA"/>
</dbReference>
<feature type="compositionally biased region" description="Acidic residues" evidence="1">
    <location>
        <begin position="113"/>
        <end position="122"/>
    </location>
</feature>
<dbReference type="AlphaFoldDB" id="A0A7S0CNZ9"/>
<reference evidence="2" key="1">
    <citation type="submission" date="2021-01" db="EMBL/GenBank/DDBJ databases">
        <authorList>
            <person name="Corre E."/>
            <person name="Pelletier E."/>
            <person name="Niang G."/>
            <person name="Scheremetjew M."/>
            <person name="Finn R."/>
            <person name="Kale V."/>
            <person name="Holt S."/>
            <person name="Cochrane G."/>
            <person name="Meng A."/>
            <person name="Brown T."/>
            <person name="Cohen L."/>
        </authorList>
    </citation>
    <scope>NUCLEOTIDE SEQUENCE</scope>
    <source>
        <strain evidence="2">CCMP2058</strain>
    </source>
</reference>
<dbReference type="Gene3D" id="3.80.10.10">
    <property type="entry name" value="Ribonuclease Inhibitor"/>
    <property type="match status" value="1"/>
</dbReference>
<dbReference type="InterPro" id="IPR036047">
    <property type="entry name" value="F-box-like_dom_sf"/>
</dbReference>
<dbReference type="GO" id="GO:0005737">
    <property type="term" value="C:cytoplasm"/>
    <property type="evidence" value="ECO:0007669"/>
    <property type="project" value="TreeGrafter"/>
</dbReference>
<feature type="region of interest" description="Disordered" evidence="1">
    <location>
        <begin position="1"/>
        <end position="124"/>
    </location>
</feature>
<dbReference type="InterPro" id="IPR006553">
    <property type="entry name" value="Leu-rich_rpt_Cys-con_subtyp"/>
</dbReference>
<evidence type="ECO:0000256" key="1">
    <source>
        <dbReference type="SAM" id="MobiDB-lite"/>
    </source>
</evidence>
<evidence type="ECO:0000313" key="2">
    <source>
        <dbReference type="EMBL" id="CAD8429229.1"/>
    </source>
</evidence>
<dbReference type="SUPFAM" id="SSF81383">
    <property type="entry name" value="F-box domain"/>
    <property type="match status" value="1"/>
</dbReference>
<dbReference type="InterPro" id="IPR050648">
    <property type="entry name" value="F-box_LRR-repeat"/>
</dbReference>
<proteinExistence type="predicted"/>
<dbReference type="PANTHER" id="PTHR13382:SF10">
    <property type="entry name" value="ATP SYNTHASE SUBUNIT S, MITOCHONDRIAL"/>
    <property type="match status" value="1"/>
</dbReference>
<evidence type="ECO:0008006" key="3">
    <source>
        <dbReference type="Google" id="ProtNLM"/>
    </source>
</evidence>
<dbReference type="InterPro" id="IPR032675">
    <property type="entry name" value="LRR_dom_sf"/>
</dbReference>
<organism evidence="2">
    <name type="scientific">Amorphochlora amoebiformis</name>
    <dbReference type="NCBI Taxonomy" id="1561963"/>
    <lineage>
        <taxon>Eukaryota</taxon>
        <taxon>Sar</taxon>
        <taxon>Rhizaria</taxon>
        <taxon>Cercozoa</taxon>
        <taxon>Chlorarachniophyceae</taxon>
        <taxon>Amorphochlora</taxon>
    </lineage>
</organism>